<evidence type="ECO:0000313" key="11">
    <source>
        <dbReference type="Proteomes" id="UP000702954"/>
    </source>
</evidence>
<reference evidence="8 11" key="1">
    <citation type="journal article" date="2018" name="Int. J. Syst. Evol. Microbiol.">
        <title>Draft Genome Sequence of Faecalimonas umbilicata JCM 30896T, an Acetate-Producing Bacterium Isolated from Human Feces.</title>
        <authorList>
            <person name="Sakamoto M."/>
            <person name="Ikeyama N."/>
            <person name="Yuki M."/>
            <person name="Ohkuma M."/>
        </authorList>
    </citation>
    <scope>NUCLEOTIDE SEQUENCE [LARGE SCALE GENOMIC DNA]</scope>
    <source>
        <strain evidence="8 11">EGH7</strain>
    </source>
</reference>
<evidence type="ECO:0000313" key="8">
    <source>
        <dbReference type="EMBL" id="GBU04010.1"/>
    </source>
</evidence>
<keyword evidence="11" id="KW-1185">Reference proteome</keyword>
<dbReference type="Pfam" id="PF02255">
    <property type="entry name" value="PTS_IIA"/>
    <property type="match status" value="1"/>
</dbReference>
<dbReference type="GO" id="GO:0046872">
    <property type="term" value="F:metal ion binding"/>
    <property type="evidence" value="ECO:0007669"/>
    <property type="project" value="UniProtKB-KW"/>
</dbReference>
<evidence type="ECO:0000313" key="9">
    <source>
        <dbReference type="EMBL" id="TCS62704.1"/>
    </source>
</evidence>
<keyword evidence="1" id="KW-0813">Transport</keyword>
<feature type="binding site" evidence="6">
    <location>
        <position position="80"/>
    </location>
    <ligand>
        <name>Mg(2+)</name>
        <dbReference type="ChEBI" id="CHEBI:18420"/>
        <note>ligand shared between all trimeric partners</note>
    </ligand>
</feature>
<evidence type="ECO:0000256" key="7">
    <source>
        <dbReference type="PROSITE-ProRule" id="PRU00418"/>
    </source>
</evidence>
<proteinExistence type="predicted"/>
<dbReference type="EMBL" id="BHEO01000002">
    <property type="protein sequence ID" value="GBU04010.1"/>
    <property type="molecule type" value="Genomic_DNA"/>
</dbReference>
<comment type="caution">
    <text evidence="9">The sequence shown here is derived from an EMBL/GenBank/DDBJ whole genome shotgun (WGS) entry which is preliminary data.</text>
</comment>
<evidence type="ECO:0000256" key="6">
    <source>
        <dbReference type="PIRSR" id="PIRSR000699-2"/>
    </source>
</evidence>
<evidence type="ECO:0000256" key="2">
    <source>
        <dbReference type="ARBA" id="ARBA00022597"/>
    </source>
</evidence>
<dbReference type="Gene3D" id="1.20.58.80">
    <property type="entry name" value="Phosphotransferase system, lactose/cellobiose-type IIA subunit"/>
    <property type="match status" value="1"/>
</dbReference>
<dbReference type="GO" id="GO:0016740">
    <property type="term" value="F:transferase activity"/>
    <property type="evidence" value="ECO:0007669"/>
    <property type="project" value="UniProtKB-KW"/>
</dbReference>
<dbReference type="GO" id="GO:0009401">
    <property type="term" value="P:phosphoenolpyruvate-dependent sugar phosphotransferase system"/>
    <property type="evidence" value="ECO:0007669"/>
    <property type="project" value="UniProtKB-KW"/>
</dbReference>
<evidence type="ECO:0000256" key="4">
    <source>
        <dbReference type="ARBA" id="ARBA00022683"/>
    </source>
</evidence>
<feature type="active site" description="Tele-phosphohistidine intermediate" evidence="5">
    <location>
        <position position="77"/>
    </location>
</feature>
<organism evidence="9 10">
    <name type="scientific">Faecalimonas umbilicata</name>
    <dbReference type="NCBI Taxonomy" id="1912855"/>
    <lineage>
        <taxon>Bacteria</taxon>
        <taxon>Bacillati</taxon>
        <taxon>Bacillota</taxon>
        <taxon>Clostridia</taxon>
        <taxon>Lachnospirales</taxon>
        <taxon>Lachnospiraceae</taxon>
        <taxon>Faecalimonas</taxon>
    </lineage>
</organism>
<dbReference type="RefSeq" id="WP_116441113.1">
    <property type="nucleotide sequence ID" value="NZ_BHEO01000002.1"/>
</dbReference>
<evidence type="ECO:0000256" key="3">
    <source>
        <dbReference type="ARBA" id="ARBA00022679"/>
    </source>
</evidence>
<dbReference type="AlphaFoldDB" id="A0A4R3JAU5"/>
<evidence type="ECO:0000313" key="10">
    <source>
        <dbReference type="Proteomes" id="UP000294613"/>
    </source>
</evidence>
<keyword evidence="3" id="KW-0808">Transferase</keyword>
<dbReference type="InterPro" id="IPR036542">
    <property type="entry name" value="PTS_IIA_lac/cel_sf"/>
</dbReference>
<dbReference type="Proteomes" id="UP000294613">
    <property type="component" value="Unassembled WGS sequence"/>
</dbReference>
<dbReference type="PANTHER" id="PTHR34382">
    <property type="entry name" value="PTS SYSTEM N,N'-DIACETYLCHITOBIOSE-SPECIFIC EIIA COMPONENT"/>
    <property type="match status" value="1"/>
</dbReference>
<dbReference type="EMBL" id="SLZV01000031">
    <property type="protein sequence ID" value="TCS62704.1"/>
    <property type="molecule type" value="Genomic_DNA"/>
</dbReference>
<dbReference type="SUPFAM" id="SSF46973">
    <property type="entry name" value="Enzyme IIa from lactose specific PTS, IIa-lac"/>
    <property type="match status" value="1"/>
</dbReference>
<gene>
    <name evidence="9" type="ORF">EDD74_13128</name>
    <name evidence="8" type="ORF">FAEUMB_05510</name>
</gene>
<dbReference type="PIRSF" id="PIRSF000699">
    <property type="entry name" value="PTS_IILac_III"/>
    <property type="match status" value="1"/>
</dbReference>
<protein>
    <submittedName>
        <fullName evidence="8">PTS cellobiose transporter subunit IIA</fullName>
    </submittedName>
    <submittedName>
        <fullName evidence="9">PTS system cellobiose-specific IIA component</fullName>
    </submittedName>
</protein>
<dbReference type="PANTHER" id="PTHR34382:SF7">
    <property type="entry name" value="PTS SYSTEM N,N'-DIACETYLCHITOBIOSE-SPECIFIC EIIA COMPONENT"/>
    <property type="match status" value="1"/>
</dbReference>
<reference evidence="9 10" key="2">
    <citation type="submission" date="2019-03" db="EMBL/GenBank/DDBJ databases">
        <title>Genomic Encyclopedia of Type Strains, Phase IV (KMG-IV): sequencing the most valuable type-strain genomes for metagenomic binning, comparative biology and taxonomic classification.</title>
        <authorList>
            <person name="Goeker M."/>
        </authorList>
    </citation>
    <scope>NUCLEOTIDE SEQUENCE [LARGE SCALE GENOMIC DNA]</scope>
    <source>
        <strain evidence="9 10">DSM 103426</strain>
    </source>
</reference>
<keyword evidence="4" id="KW-0598">Phosphotransferase system</keyword>
<dbReference type="PROSITE" id="PS51095">
    <property type="entry name" value="PTS_EIIA_TYPE_3"/>
    <property type="match status" value="1"/>
</dbReference>
<sequence length="110" mass="12192">MEELELVCFQIISFAGEARSAYMGAIQTAKQGNYEEAEKLIKEGGDAFLQAHKVHADLIHKEAAGEMEQTPNLLLIHAEDQLMAAETCKILAVELMDAYRRISVLEAKEA</sequence>
<keyword evidence="6" id="KW-0460">Magnesium</keyword>
<accession>A0A4R3JAU5</accession>
<name>A0A4R3JAU5_9FIRM</name>
<keyword evidence="6" id="KW-0479">Metal-binding</keyword>
<dbReference type="Proteomes" id="UP000702954">
    <property type="component" value="Unassembled WGS sequence"/>
</dbReference>
<keyword evidence="2" id="KW-0762">Sugar transport</keyword>
<evidence type="ECO:0000256" key="5">
    <source>
        <dbReference type="PIRSR" id="PIRSR000699-1"/>
    </source>
</evidence>
<comment type="cofactor">
    <cofactor evidence="6">
        <name>Mg(2+)</name>
        <dbReference type="ChEBI" id="CHEBI:18420"/>
    </cofactor>
    <text evidence="6">Binds 1 Mg(2+) ion per trimer.</text>
</comment>
<evidence type="ECO:0000256" key="1">
    <source>
        <dbReference type="ARBA" id="ARBA00022448"/>
    </source>
</evidence>
<feature type="modified residue" description="Phosphohistidine; by HPr" evidence="7">
    <location>
        <position position="77"/>
    </location>
</feature>
<dbReference type="InterPro" id="IPR003188">
    <property type="entry name" value="PTS_IIA_lac/cel"/>
</dbReference>